<sequence>MSVSKLQEEFIELQKEIGKFQELLNLAMDESEVSLEVLQHSIKSNIWELKVRLDDIALAIAQEKKNAEKKCEVHQVAKSIFKMVSEMEEEISKAQVIESSRSSTLQELTEAYEILKEVEEEGLPKLEAEYSKLPTVASEDSLRNKAFEEQMRMVENLKNIQSSILDRIETINEFNCLVSSFKDEFSSISEKLEVSQFNFGKINDIKTKDLKKLSKVLEDIKELANERDMNDSVLLQECEGKLTAIKEAVDLKLIEAERDVINTVVKKLNGPTKDVDFEILEKNITVLPQESVSYIDLKNKINSARDKFKLQEKTKSELEVIIKTLKEINVAPKKSLSVNEHILAFKKKLNDLTEYLKPKTDSFTLTGDAEIDKDIRKQKQQVEEAIKNVRKQLELKESEKANTDMVMSVIDNIDELVLKSENKPNNSNLIDSKEAFSVLKDKILSKSQELHDLMKNPLSANLKEIVEDKIKITEKALKNTNSILCDIERCEQEVDESEGKLNGIDVSGSKAISSAEELIERYSNSPQPFDVASNDIKVISSLIVDINEYVKAISQIAETFKNYNHNTSLLVEKMEKYSNTIRNLEELKTKVEKDIDRERNLIEMKKRLQETLNQIAEKANILINKVDTLDL</sequence>
<dbReference type="InterPro" id="IPR058344">
    <property type="entry name" value="DUF8031"/>
</dbReference>
<dbReference type="AlphaFoldDB" id="A0A0N5BWK0"/>
<dbReference type="WBParaSite" id="SPAL_0001019400.1">
    <property type="protein sequence ID" value="SPAL_0001019400.1"/>
    <property type="gene ID" value="SPAL_0001019400"/>
</dbReference>
<feature type="domain" description="DUF8031" evidence="2">
    <location>
        <begin position="2"/>
        <end position="72"/>
    </location>
</feature>
<evidence type="ECO:0000256" key="1">
    <source>
        <dbReference type="SAM" id="Coils"/>
    </source>
</evidence>
<dbReference type="Pfam" id="PF26081">
    <property type="entry name" value="DUF8031"/>
    <property type="match status" value="1"/>
</dbReference>
<evidence type="ECO:0000259" key="2">
    <source>
        <dbReference type="Pfam" id="PF26081"/>
    </source>
</evidence>
<name>A0A0N5BWK0_STREA</name>
<feature type="coiled-coil region" evidence="1">
    <location>
        <begin position="570"/>
        <end position="625"/>
    </location>
</feature>
<accession>A0A0N5BWK0</accession>
<dbReference type="STRING" id="174720.A0A0N5BWK0"/>
<protein>
    <submittedName>
        <fullName evidence="4">Titin homolog</fullName>
    </submittedName>
</protein>
<keyword evidence="1" id="KW-0175">Coiled coil</keyword>
<reference evidence="4" key="1">
    <citation type="submission" date="2017-02" db="UniProtKB">
        <authorList>
            <consortium name="WormBaseParasite"/>
        </authorList>
    </citation>
    <scope>IDENTIFICATION</scope>
</reference>
<proteinExistence type="predicted"/>
<organism evidence="3 4">
    <name type="scientific">Strongyloides papillosus</name>
    <name type="common">Intestinal threadworm</name>
    <dbReference type="NCBI Taxonomy" id="174720"/>
    <lineage>
        <taxon>Eukaryota</taxon>
        <taxon>Metazoa</taxon>
        <taxon>Ecdysozoa</taxon>
        <taxon>Nematoda</taxon>
        <taxon>Chromadorea</taxon>
        <taxon>Rhabditida</taxon>
        <taxon>Tylenchina</taxon>
        <taxon>Panagrolaimomorpha</taxon>
        <taxon>Strongyloidoidea</taxon>
        <taxon>Strongyloididae</taxon>
        <taxon>Strongyloides</taxon>
    </lineage>
</organism>
<evidence type="ECO:0000313" key="4">
    <source>
        <dbReference type="WBParaSite" id="SPAL_0001019400.1"/>
    </source>
</evidence>
<dbReference type="Proteomes" id="UP000046392">
    <property type="component" value="Unplaced"/>
</dbReference>
<evidence type="ECO:0000313" key="3">
    <source>
        <dbReference type="Proteomes" id="UP000046392"/>
    </source>
</evidence>
<feature type="coiled-coil region" evidence="1">
    <location>
        <begin position="372"/>
        <end position="399"/>
    </location>
</feature>
<keyword evidence="3" id="KW-1185">Reference proteome</keyword>